<dbReference type="EMBL" id="JACSQB010000165">
    <property type="protein sequence ID" value="MBD8048687.1"/>
    <property type="molecule type" value="Genomic_DNA"/>
</dbReference>
<feature type="transmembrane region" description="Helical" evidence="7">
    <location>
        <begin position="122"/>
        <end position="143"/>
    </location>
</feature>
<keyword evidence="3" id="KW-0813">Transport</keyword>
<evidence type="ECO:0000313" key="9">
    <source>
        <dbReference type="Proteomes" id="UP000627166"/>
    </source>
</evidence>
<dbReference type="InterPro" id="IPR006042">
    <property type="entry name" value="Xan_ur_permease"/>
</dbReference>
<comment type="caution">
    <text evidence="8">The sequence shown here is derived from an EMBL/GenBank/DDBJ whole genome shotgun (WGS) entry which is preliminary data.</text>
</comment>
<keyword evidence="9" id="KW-1185">Reference proteome</keyword>
<dbReference type="Pfam" id="PF00860">
    <property type="entry name" value="Xan_ur_permease"/>
    <property type="match status" value="1"/>
</dbReference>
<dbReference type="NCBIfam" id="NF037981">
    <property type="entry name" value="NCS2_1"/>
    <property type="match status" value="1"/>
</dbReference>
<feature type="transmembrane region" description="Helical" evidence="7">
    <location>
        <begin position="57"/>
        <end position="77"/>
    </location>
</feature>
<dbReference type="Proteomes" id="UP000627166">
    <property type="component" value="Unassembled WGS sequence"/>
</dbReference>
<evidence type="ECO:0000256" key="5">
    <source>
        <dbReference type="ARBA" id="ARBA00022989"/>
    </source>
</evidence>
<feature type="transmembrane region" description="Helical" evidence="7">
    <location>
        <begin position="412"/>
        <end position="433"/>
    </location>
</feature>
<dbReference type="RefSeq" id="WP_191741627.1">
    <property type="nucleotide sequence ID" value="NZ_JACSQB010000165.1"/>
</dbReference>
<evidence type="ECO:0000256" key="4">
    <source>
        <dbReference type="ARBA" id="ARBA00022692"/>
    </source>
</evidence>
<evidence type="ECO:0000256" key="7">
    <source>
        <dbReference type="SAM" id="Phobius"/>
    </source>
</evidence>
<keyword evidence="4 7" id="KW-0812">Transmembrane</keyword>
<evidence type="ECO:0000256" key="3">
    <source>
        <dbReference type="ARBA" id="ARBA00022448"/>
    </source>
</evidence>
<evidence type="ECO:0000256" key="6">
    <source>
        <dbReference type="ARBA" id="ARBA00023136"/>
    </source>
</evidence>
<feature type="transmembrane region" description="Helical" evidence="7">
    <location>
        <begin position="21"/>
        <end position="45"/>
    </location>
</feature>
<feature type="transmembrane region" description="Helical" evidence="7">
    <location>
        <begin position="453"/>
        <end position="471"/>
    </location>
</feature>
<feature type="transmembrane region" description="Helical" evidence="7">
    <location>
        <begin position="382"/>
        <end position="400"/>
    </location>
</feature>
<feature type="transmembrane region" description="Helical" evidence="7">
    <location>
        <begin position="150"/>
        <end position="175"/>
    </location>
</feature>
<keyword evidence="6 7" id="KW-0472">Membrane</keyword>
<dbReference type="PANTHER" id="PTHR42810:SF2">
    <property type="entry name" value="PURINE PERMEASE C1399.01C-RELATED"/>
    <property type="match status" value="1"/>
</dbReference>
<proteinExistence type="inferred from homology"/>
<evidence type="ECO:0000313" key="8">
    <source>
        <dbReference type="EMBL" id="MBD8048687.1"/>
    </source>
</evidence>
<feature type="transmembrane region" description="Helical" evidence="7">
    <location>
        <begin position="195"/>
        <end position="220"/>
    </location>
</feature>
<feature type="transmembrane region" description="Helical" evidence="7">
    <location>
        <begin position="354"/>
        <end position="376"/>
    </location>
</feature>
<feature type="transmembrane region" description="Helical" evidence="7">
    <location>
        <begin position="269"/>
        <end position="287"/>
    </location>
</feature>
<dbReference type="PROSITE" id="PS01116">
    <property type="entry name" value="XANTH_URACIL_PERMASE"/>
    <property type="match status" value="1"/>
</dbReference>
<comment type="subcellular location">
    <subcellularLocation>
        <location evidence="1">Membrane</location>
        <topology evidence="1">Multi-pass membrane protein</topology>
    </subcellularLocation>
</comment>
<feature type="transmembrane region" description="Helical" evidence="7">
    <location>
        <begin position="89"/>
        <end position="110"/>
    </location>
</feature>
<comment type="similarity">
    <text evidence="2">Belongs to the nucleobase:cation symporter-2 (NCS2) (TC 2.A.40) family.</text>
</comment>
<evidence type="ECO:0000256" key="1">
    <source>
        <dbReference type="ARBA" id="ARBA00004141"/>
    </source>
</evidence>
<gene>
    <name evidence="8" type="ORF">H9637_16895</name>
</gene>
<name>A0ABR8YX23_9CLOT</name>
<protein>
    <submittedName>
        <fullName evidence="8">Purine/pyrimidine permease</fullName>
    </submittedName>
</protein>
<organism evidence="8 9">
    <name type="scientific">Clostridium faecium</name>
    <dbReference type="NCBI Taxonomy" id="2762223"/>
    <lineage>
        <taxon>Bacteria</taxon>
        <taxon>Bacillati</taxon>
        <taxon>Bacillota</taxon>
        <taxon>Clostridia</taxon>
        <taxon>Eubacteriales</taxon>
        <taxon>Clostridiaceae</taxon>
        <taxon>Clostridium</taxon>
    </lineage>
</organism>
<evidence type="ECO:0000256" key="2">
    <source>
        <dbReference type="ARBA" id="ARBA00008821"/>
    </source>
</evidence>
<feature type="transmembrane region" description="Helical" evidence="7">
    <location>
        <begin position="232"/>
        <end position="249"/>
    </location>
</feature>
<dbReference type="InterPro" id="IPR006043">
    <property type="entry name" value="NCS2"/>
</dbReference>
<sequence>MANSKDKELIYQMDGRPSLGTAFPLGLQHILAMFTGNLAPILIIASICGLSPEDKTIMLSSAMIVSGITTLIQLYPIKLGKSYRIGANLPIVMGTSFAFVAVASIVATEIAPSMGLTDPKDIYALVLGCSIVGSMTEVLMGFFYKKLSNLFSPIVVGTTLIAIGLNLLSAGAVYFNGGSAAAVDSAAYAADPAKFQFSGILGSARNVGIALFVFVLVLVLQKFGKGIVKNSALLIALAVGYIVAIPLGMVDFSAVNAAKVVAVPLPFHFGLKFSISGILNFALFYVISGLETIGNTGGITIAAFDREPEPEETSGAILADALGSTLANCFNAMPNTAFGQNAGIIAMTKIVNKWCIAVGAVFLALCGLIPKLAAIFQTIPDPVLGGGIISVFAMITLNGIKMIAKAGFSERNTTIIGITFSFGIGLTTMKLAIDTFPPFLQPFLSAIQPLISSPAAVCCIVSIIASLLFPMSKEDKELAKSAMVDEQSSVSR</sequence>
<accession>A0ABR8YX23</accession>
<reference evidence="8 9" key="1">
    <citation type="submission" date="2020-08" db="EMBL/GenBank/DDBJ databases">
        <title>A Genomic Blueprint of the Chicken Gut Microbiome.</title>
        <authorList>
            <person name="Gilroy R."/>
            <person name="Ravi A."/>
            <person name="Getino M."/>
            <person name="Pursley I."/>
            <person name="Horton D.L."/>
            <person name="Alikhan N.-F."/>
            <person name="Baker D."/>
            <person name="Gharbi K."/>
            <person name="Hall N."/>
            <person name="Watson M."/>
            <person name="Adriaenssens E.M."/>
            <person name="Foster-Nyarko E."/>
            <person name="Jarju S."/>
            <person name="Secka A."/>
            <person name="Antonio M."/>
            <person name="Oren A."/>
            <person name="Chaudhuri R."/>
            <person name="La Ragione R.M."/>
            <person name="Hildebrand F."/>
            <person name="Pallen M.J."/>
        </authorList>
    </citation>
    <scope>NUCLEOTIDE SEQUENCE [LARGE SCALE GENOMIC DNA]</scope>
    <source>
        <strain evidence="8 9">N37</strain>
    </source>
</reference>
<dbReference type="PANTHER" id="PTHR42810">
    <property type="entry name" value="PURINE PERMEASE C1399.01C-RELATED"/>
    <property type="match status" value="1"/>
</dbReference>
<keyword evidence="5 7" id="KW-1133">Transmembrane helix</keyword>